<feature type="transmembrane region" description="Helical" evidence="1">
    <location>
        <begin position="122"/>
        <end position="146"/>
    </location>
</feature>
<evidence type="ECO:0008006" key="4">
    <source>
        <dbReference type="Google" id="ProtNLM"/>
    </source>
</evidence>
<keyword evidence="1" id="KW-0812">Transmembrane</keyword>
<comment type="caution">
    <text evidence="2">The sequence shown here is derived from an EMBL/GenBank/DDBJ whole genome shotgun (WGS) entry which is preliminary data.</text>
</comment>
<reference evidence="2 3" key="1">
    <citation type="submission" date="2017-04" db="EMBL/GenBank/DDBJ databases">
        <authorList>
            <person name="Criscuolo A."/>
        </authorList>
    </citation>
    <scope>NUCLEOTIDE SEQUENCE [LARGE SCALE GENOMIC DNA]</scope>
    <source>
        <strain evidence="2">16-00174</strain>
    </source>
</reference>
<feature type="transmembrane region" description="Helical" evidence="1">
    <location>
        <begin position="79"/>
        <end position="98"/>
    </location>
</feature>
<dbReference type="Pfam" id="PF10086">
    <property type="entry name" value="YhfC"/>
    <property type="match status" value="1"/>
</dbReference>
<organism evidence="2 3">
    <name type="scientific">Bacillus paranthracis</name>
    <dbReference type="NCBI Taxonomy" id="2026186"/>
    <lineage>
        <taxon>Bacteria</taxon>
        <taxon>Bacillati</taxon>
        <taxon>Bacillota</taxon>
        <taxon>Bacilli</taxon>
        <taxon>Bacillales</taxon>
        <taxon>Bacillaceae</taxon>
        <taxon>Bacillus</taxon>
        <taxon>Bacillus cereus group</taxon>
    </lineage>
</organism>
<feature type="transmembrane region" description="Helical" evidence="1">
    <location>
        <begin position="51"/>
        <end position="72"/>
    </location>
</feature>
<sequence>MDVCISPLIHTIKYDATLESISKFIFFIKYFMHNRYVHILESGENMVSNTVIASIIFQLIVSILVPIIVLVYFRKKYNINWKVVGIGVLIFIGFTQILETPFHLFMRGNPAIAPILENPFVFALYGGLTAGIFEELGRFVAFFFLLKKYQEYKDGFAYGIGHGGIESILVGGFSAFQALIFANSINNGSFAQMVEKMPELSRLQDMLIQQPAYLYFLGSLERIMALVLQIAFTMLVLYAVKQKKYIFLVYAILFHALVDFFAALYQTKTINIFVVEGITLLFTIGAIILIRKMKEKLMSVPK</sequence>
<evidence type="ECO:0000313" key="2">
    <source>
        <dbReference type="EMBL" id="SMD66805.1"/>
    </source>
</evidence>
<gene>
    <name evidence="2" type="ORF">BACERE00174_00887</name>
</gene>
<accession>A0A7D8D1D9</accession>
<evidence type="ECO:0000256" key="1">
    <source>
        <dbReference type="SAM" id="Phobius"/>
    </source>
</evidence>
<dbReference type="EMBL" id="FWYW01000046">
    <property type="protein sequence ID" value="SMD66805.1"/>
    <property type="molecule type" value="Genomic_DNA"/>
</dbReference>
<protein>
    <recommendedName>
        <fullName evidence="4">YhfC family intramembrane metalloprotease</fullName>
    </recommendedName>
</protein>
<dbReference type="AlphaFoldDB" id="A0A7D8D1D9"/>
<feature type="transmembrane region" description="Helical" evidence="1">
    <location>
        <begin position="245"/>
        <end position="264"/>
    </location>
</feature>
<dbReference type="PIRSF" id="PIRSF033101">
    <property type="entry name" value="UCP033101"/>
    <property type="match status" value="1"/>
</dbReference>
<name>A0A7D8D1D9_9BACI</name>
<feature type="transmembrane region" description="Helical" evidence="1">
    <location>
        <begin position="212"/>
        <end position="238"/>
    </location>
</feature>
<feature type="transmembrane region" description="Helical" evidence="1">
    <location>
        <begin position="270"/>
        <end position="290"/>
    </location>
</feature>
<dbReference type="Proteomes" id="UP000194422">
    <property type="component" value="Unassembled WGS sequence"/>
</dbReference>
<feature type="transmembrane region" description="Helical" evidence="1">
    <location>
        <begin position="167"/>
        <end position="185"/>
    </location>
</feature>
<keyword evidence="1" id="KW-1133">Transmembrane helix</keyword>
<proteinExistence type="predicted"/>
<keyword evidence="1" id="KW-0472">Membrane</keyword>
<dbReference type="InterPro" id="IPR011397">
    <property type="entry name" value="YhfC"/>
</dbReference>
<evidence type="ECO:0000313" key="3">
    <source>
        <dbReference type="Proteomes" id="UP000194422"/>
    </source>
</evidence>